<keyword evidence="2 7" id="KW-0812">Transmembrane</keyword>
<evidence type="ECO:0000313" key="8">
    <source>
        <dbReference type="EMBL" id="GFM36293.1"/>
    </source>
</evidence>
<dbReference type="GO" id="GO:0071555">
    <property type="term" value="P:cell wall organization"/>
    <property type="evidence" value="ECO:0007669"/>
    <property type="project" value="UniProtKB-KW"/>
</dbReference>
<feature type="site" description="Important for catalytic activity" evidence="7">
    <location>
        <position position="220"/>
    </location>
</feature>
<dbReference type="NCBIfam" id="TIGR00247">
    <property type="entry name" value="endolytic transglycosylase MltG"/>
    <property type="match status" value="1"/>
</dbReference>
<evidence type="ECO:0000256" key="2">
    <source>
        <dbReference type="ARBA" id="ARBA00022692"/>
    </source>
</evidence>
<accession>A0A7J0BRF3</accession>
<organism evidence="8 9">
    <name type="scientific">Desulfovibrio psychrotolerans</name>
    <dbReference type="NCBI Taxonomy" id="415242"/>
    <lineage>
        <taxon>Bacteria</taxon>
        <taxon>Pseudomonadati</taxon>
        <taxon>Thermodesulfobacteriota</taxon>
        <taxon>Desulfovibrionia</taxon>
        <taxon>Desulfovibrionales</taxon>
        <taxon>Desulfovibrionaceae</taxon>
        <taxon>Desulfovibrio</taxon>
    </lineage>
</organism>
<dbReference type="GO" id="GO:0009252">
    <property type="term" value="P:peptidoglycan biosynthetic process"/>
    <property type="evidence" value="ECO:0007669"/>
    <property type="project" value="UniProtKB-UniRule"/>
</dbReference>
<evidence type="ECO:0000256" key="6">
    <source>
        <dbReference type="ARBA" id="ARBA00023316"/>
    </source>
</evidence>
<comment type="similarity">
    <text evidence="7">Belongs to the transglycosylase MltG family.</text>
</comment>
<proteinExistence type="inferred from homology"/>
<sequence>MLYAAAAAGVLLVAASIGVWYAVHSFMTTAPEAQGQEVHIRIRPGSTFDRVAWQLKKAGVITDVDRFRLLARYRKQLGAVRAGEFVFSTGWTPDRVLEVLVSGIPVQHRLQLREGLTWWETAQAIEEQGFARAEELKAVFHDPEFLKEHGIPFENAEGFLFPETYLMDMPEDLTPAAARNVASRLVRMFRSKTAALWPQGLPEPEELRRVLTIATLVEKETSVPEERARVAGVYTRRLEIGMLMQADPTIIYGIGPAFDGNITRVHLRDAENPYNTYVHRGLPPGPICSPGLEAIRAAVNPERHVYLYFVSRKDGTHHFSKTLEEHNAAVRKYQLGGRR</sequence>
<keyword evidence="6 7" id="KW-0961">Cell wall biogenesis/degradation</keyword>
<dbReference type="PANTHER" id="PTHR30518:SF2">
    <property type="entry name" value="ENDOLYTIC MUREIN TRANSGLYCOSYLASE"/>
    <property type="match status" value="1"/>
</dbReference>
<dbReference type="FunFam" id="3.30.160.60:FF:000242">
    <property type="entry name" value="Endolytic murein transglycosylase"/>
    <property type="match status" value="1"/>
</dbReference>
<evidence type="ECO:0000256" key="3">
    <source>
        <dbReference type="ARBA" id="ARBA00022989"/>
    </source>
</evidence>
<keyword evidence="3 7" id="KW-1133">Transmembrane helix</keyword>
<keyword evidence="4 7" id="KW-0472">Membrane</keyword>
<dbReference type="InterPro" id="IPR003770">
    <property type="entry name" value="MLTG-like"/>
</dbReference>
<reference evidence="8 9" key="1">
    <citation type="submission" date="2020-05" db="EMBL/GenBank/DDBJ databases">
        <title>Draft genome sequence of Desulfovibrio psychrotolerans JS1T.</title>
        <authorList>
            <person name="Ueno A."/>
            <person name="Tamazawa S."/>
            <person name="Tamamura S."/>
            <person name="Murakami T."/>
            <person name="Kiyama T."/>
            <person name="Inomata H."/>
            <person name="Amano Y."/>
            <person name="Miyakawa K."/>
            <person name="Tamaki H."/>
            <person name="Naganuma T."/>
            <person name="Kaneko K."/>
        </authorList>
    </citation>
    <scope>NUCLEOTIDE SEQUENCE [LARGE SCALE GENOMIC DNA]</scope>
    <source>
        <strain evidence="8 9">JS1</strain>
    </source>
</reference>
<dbReference type="EMBL" id="BLVP01000005">
    <property type="protein sequence ID" value="GFM36293.1"/>
    <property type="molecule type" value="Genomic_DNA"/>
</dbReference>
<dbReference type="EC" id="4.2.2.29" evidence="7"/>
<dbReference type="PANTHER" id="PTHR30518">
    <property type="entry name" value="ENDOLYTIC MUREIN TRANSGLYCOSYLASE"/>
    <property type="match status" value="1"/>
</dbReference>
<dbReference type="CDD" id="cd08010">
    <property type="entry name" value="MltG_like"/>
    <property type="match status" value="1"/>
</dbReference>
<keyword evidence="9" id="KW-1185">Reference proteome</keyword>
<dbReference type="Gene3D" id="3.30.160.60">
    <property type="entry name" value="Classic Zinc Finger"/>
    <property type="match status" value="1"/>
</dbReference>
<dbReference type="HAMAP" id="MF_02065">
    <property type="entry name" value="MltG"/>
    <property type="match status" value="1"/>
</dbReference>
<gene>
    <name evidence="7" type="primary">mltG</name>
    <name evidence="8" type="ORF">DSM19430T_09770</name>
</gene>
<comment type="function">
    <text evidence="7">Functions as a peptidoglycan terminase that cleaves nascent peptidoglycan strands endolytically to terminate their elongation.</text>
</comment>
<evidence type="ECO:0000313" key="9">
    <source>
        <dbReference type="Proteomes" id="UP000503820"/>
    </source>
</evidence>
<evidence type="ECO:0000256" key="5">
    <source>
        <dbReference type="ARBA" id="ARBA00023239"/>
    </source>
</evidence>
<evidence type="ECO:0000256" key="4">
    <source>
        <dbReference type="ARBA" id="ARBA00023136"/>
    </source>
</evidence>
<dbReference type="GO" id="GO:0008932">
    <property type="term" value="F:lytic endotransglycosylase activity"/>
    <property type="evidence" value="ECO:0007669"/>
    <property type="project" value="UniProtKB-UniRule"/>
</dbReference>
<keyword evidence="5 7" id="KW-0456">Lyase</keyword>
<comment type="caution">
    <text evidence="8">The sequence shown here is derived from an EMBL/GenBank/DDBJ whole genome shotgun (WGS) entry which is preliminary data.</text>
</comment>
<dbReference type="Gene3D" id="3.30.1490.480">
    <property type="entry name" value="Endolytic murein transglycosylase"/>
    <property type="match status" value="1"/>
</dbReference>
<comment type="catalytic activity">
    <reaction evidence="7">
        <text>a peptidoglycan chain = a peptidoglycan chain with N-acetyl-1,6-anhydromuramyl-[peptide] at the reducing end + a peptidoglycan chain with N-acetylglucosamine at the non-reducing end.</text>
        <dbReference type="EC" id="4.2.2.29"/>
    </reaction>
</comment>
<protein>
    <recommendedName>
        <fullName evidence="7">Endolytic murein transglycosylase</fullName>
        <ecNumber evidence="7">4.2.2.29</ecNumber>
    </recommendedName>
    <alternativeName>
        <fullName evidence="7">Peptidoglycan lytic transglycosylase</fullName>
    </alternativeName>
    <alternativeName>
        <fullName evidence="7">Peptidoglycan polymerization terminase</fullName>
    </alternativeName>
</protein>
<dbReference type="Pfam" id="PF02618">
    <property type="entry name" value="YceG"/>
    <property type="match status" value="1"/>
</dbReference>
<dbReference type="GO" id="GO:0005886">
    <property type="term" value="C:plasma membrane"/>
    <property type="evidence" value="ECO:0007669"/>
    <property type="project" value="UniProtKB-UniRule"/>
</dbReference>
<name>A0A7J0BRF3_9BACT</name>
<dbReference type="AlphaFoldDB" id="A0A7J0BRF3"/>
<dbReference type="Proteomes" id="UP000503820">
    <property type="component" value="Unassembled WGS sequence"/>
</dbReference>
<evidence type="ECO:0000256" key="1">
    <source>
        <dbReference type="ARBA" id="ARBA00022475"/>
    </source>
</evidence>
<keyword evidence="1 7" id="KW-1003">Cell membrane</keyword>
<evidence type="ECO:0000256" key="7">
    <source>
        <dbReference type="HAMAP-Rule" id="MF_02065"/>
    </source>
</evidence>